<protein>
    <submittedName>
        <fullName evidence="1">Uncharacterized protein</fullName>
    </submittedName>
</protein>
<evidence type="ECO:0000313" key="2">
    <source>
        <dbReference type="EMBL" id="CAF5163646.1"/>
    </source>
</evidence>
<dbReference type="Proteomes" id="UP000676336">
    <property type="component" value="Unassembled WGS sequence"/>
</dbReference>
<dbReference type="Proteomes" id="UP000681720">
    <property type="component" value="Unassembled WGS sequence"/>
</dbReference>
<dbReference type="AlphaFoldDB" id="A0A8S3CH92"/>
<feature type="non-terminal residue" evidence="1">
    <location>
        <position position="36"/>
    </location>
</feature>
<name>A0A8S3CH92_9BILA</name>
<gene>
    <name evidence="2" type="ORF">GIL414_LOCUS66022</name>
    <name evidence="1" type="ORF">SMN809_LOCUS52361</name>
</gene>
<dbReference type="EMBL" id="CAJOBI010177706">
    <property type="protein sequence ID" value="CAF4913938.1"/>
    <property type="molecule type" value="Genomic_DNA"/>
</dbReference>
<proteinExistence type="predicted"/>
<accession>A0A8S3CH92</accession>
<evidence type="ECO:0000313" key="3">
    <source>
        <dbReference type="Proteomes" id="UP000676336"/>
    </source>
</evidence>
<reference evidence="1" key="1">
    <citation type="submission" date="2021-02" db="EMBL/GenBank/DDBJ databases">
        <authorList>
            <person name="Nowell W R."/>
        </authorList>
    </citation>
    <scope>NUCLEOTIDE SEQUENCE</scope>
</reference>
<dbReference type="EMBL" id="CAJOBJ010304756">
    <property type="protein sequence ID" value="CAF5163646.1"/>
    <property type="molecule type" value="Genomic_DNA"/>
</dbReference>
<organism evidence="1 3">
    <name type="scientific">Rotaria magnacalcarata</name>
    <dbReference type="NCBI Taxonomy" id="392030"/>
    <lineage>
        <taxon>Eukaryota</taxon>
        <taxon>Metazoa</taxon>
        <taxon>Spiralia</taxon>
        <taxon>Gnathifera</taxon>
        <taxon>Rotifera</taxon>
        <taxon>Eurotatoria</taxon>
        <taxon>Bdelloidea</taxon>
        <taxon>Philodinida</taxon>
        <taxon>Philodinidae</taxon>
        <taxon>Rotaria</taxon>
    </lineage>
</organism>
<comment type="caution">
    <text evidence="1">The sequence shown here is derived from an EMBL/GenBank/DDBJ whole genome shotgun (WGS) entry which is preliminary data.</text>
</comment>
<sequence length="36" mass="4168">MNFPDYQCYFAKIGYNALAYACIWLNACIAFERGLI</sequence>
<evidence type="ECO:0000313" key="1">
    <source>
        <dbReference type="EMBL" id="CAF4913938.1"/>
    </source>
</evidence>